<dbReference type="PANTHER" id="PTHR43406:SF1">
    <property type="entry name" value="TRYPTOPHAN SYNTHASE ALPHA CHAIN, CHLOROPLASTIC"/>
    <property type="match status" value="1"/>
</dbReference>
<evidence type="ECO:0000256" key="9">
    <source>
        <dbReference type="HAMAP-Rule" id="MF_00131"/>
    </source>
</evidence>
<dbReference type="InterPro" id="IPR002028">
    <property type="entry name" value="Trp_synthase_suA"/>
</dbReference>
<comment type="catalytic activity">
    <reaction evidence="8 9">
        <text>(1S,2R)-1-C-(indol-3-yl)glycerol 3-phosphate + L-serine = D-glyceraldehyde 3-phosphate + L-tryptophan + H2O</text>
        <dbReference type="Rhea" id="RHEA:10532"/>
        <dbReference type="ChEBI" id="CHEBI:15377"/>
        <dbReference type="ChEBI" id="CHEBI:33384"/>
        <dbReference type="ChEBI" id="CHEBI:57912"/>
        <dbReference type="ChEBI" id="CHEBI:58866"/>
        <dbReference type="ChEBI" id="CHEBI:59776"/>
        <dbReference type="EC" id="4.2.1.20"/>
    </reaction>
</comment>
<dbReference type="FunFam" id="3.20.20.70:FF:000037">
    <property type="entry name" value="Tryptophan synthase alpha chain"/>
    <property type="match status" value="1"/>
</dbReference>
<dbReference type="InterPro" id="IPR011060">
    <property type="entry name" value="RibuloseP-bd_barrel"/>
</dbReference>
<comment type="subunit">
    <text evidence="3 9">Tetramer of two alpha and two beta chains.</text>
</comment>
<comment type="pathway">
    <text evidence="2 9">Amino-acid biosynthesis; L-tryptophan biosynthesis; L-tryptophan from chorismate: step 5/5.</text>
</comment>
<evidence type="ECO:0000256" key="10">
    <source>
        <dbReference type="RuleBase" id="RU003662"/>
    </source>
</evidence>
<dbReference type="GO" id="GO:0005829">
    <property type="term" value="C:cytosol"/>
    <property type="evidence" value="ECO:0007669"/>
    <property type="project" value="TreeGrafter"/>
</dbReference>
<dbReference type="PROSITE" id="PS00167">
    <property type="entry name" value="TRP_SYNTHASE_ALPHA"/>
    <property type="match status" value="1"/>
</dbReference>
<dbReference type="RefSeq" id="WP_136007826.1">
    <property type="nucleotide sequence ID" value="NZ_SRYR01000010.1"/>
</dbReference>
<evidence type="ECO:0000256" key="2">
    <source>
        <dbReference type="ARBA" id="ARBA00004733"/>
    </source>
</evidence>
<evidence type="ECO:0000256" key="7">
    <source>
        <dbReference type="ARBA" id="ARBA00023239"/>
    </source>
</evidence>
<evidence type="ECO:0000256" key="8">
    <source>
        <dbReference type="ARBA" id="ARBA00049047"/>
    </source>
</evidence>
<evidence type="ECO:0000313" key="11">
    <source>
        <dbReference type="EMBL" id="TGY40937.1"/>
    </source>
</evidence>
<keyword evidence="7 9" id="KW-0456">Lyase</keyword>
<name>A0A4S2DFY2_9CLOT</name>
<dbReference type="GO" id="GO:0004834">
    <property type="term" value="F:tryptophan synthase activity"/>
    <property type="evidence" value="ECO:0007669"/>
    <property type="project" value="UniProtKB-UniRule"/>
</dbReference>
<reference evidence="11 12" key="1">
    <citation type="submission" date="2019-04" db="EMBL/GenBank/DDBJ databases">
        <title>Microbes associate with the intestines of laboratory mice.</title>
        <authorList>
            <person name="Navarre W."/>
            <person name="Wong E."/>
            <person name="Huang K."/>
            <person name="Tropini C."/>
            <person name="Ng K."/>
            <person name="Yu B."/>
        </authorList>
    </citation>
    <scope>NUCLEOTIDE SEQUENCE [LARGE SCALE GENOMIC DNA]</scope>
    <source>
        <strain evidence="11 12">NM50_B9-20</strain>
    </source>
</reference>
<keyword evidence="5 9" id="KW-0822">Tryptophan biosynthesis</keyword>
<keyword evidence="12" id="KW-1185">Reference proteome</keyword>
<evidence type="ECO:0000313" key="12">
    <source>
        <dbReference type="Proteomes" id="UP000306888"/>
    </source>
</evidence>
<evidence type="ECO:0000256" key="1">
    <source>
        <dbReference type="ARBA" id="ARBA00003365"/>
    </source>
</evidence>
<dbReference type="Pfam" id="PF00290">
    <property type="entry name" value="Trp_syntA"/>
    <property type="match status" value="1"/>
</dbReference>
<dbReference type="OrthoDB" id="9804578at2"/>
<dbReference type="UniPathway" id="UPA00035">
    <property type="reaction ID" value="UER00044"/>
</dbReference>
<dbReference type="InterPro" id="IPR018204">
    <property type="entry name" value="Trp_synthase_alpha_AS"/>
</dbReference>
<protein>
    <recommendedName>
        <fullName evidence="9">Tryptophan synthase alpha chain</fullName>
        <ecNumber evidence="9">4.2.1.20</ecNumber>
    </recommendedName>
</protein>
<feature type="active site" description="Proton acceptor" evidence="9">
    <location>
        <position position="49"/>
    </location>
</feature>
<dbReference type="PANTHER" id="PTHR43406">
    <property type="entry name" value="TRYPTOPHAN SYNTHASE, ALPHA CHAIN"/>
    <property type="match status" value="1"/>
</dbReference>
<evidence type="ECO:0000256" key="4">
    <source>
        <dbReference type="ARBA" id="ARBA00022605"/>
    </source>
</evidence>
<evidence type="ECO:0000256" key="5">
    <source>
        <dbReference type="ARBA" id="ARBA00022822"/>
    </source>
</evidence>
<dbReference type="HAMAP" id="MF_00131">
    <property type="entry name" value="Trp_synth_alpha"/>
    <property type="match status" value="1"/>
</dbReference>
<dbReference type="Gene3D" id="3.20.20.70">
    <property type="entry name" value="Aldolase class I"/>
    <property type="match status" value="1"/>
</dbReference>
<evidence type="ECO:0000256" key="3">
    <source>
        <dbReference type="ARBA" id="ARBA00011270"/>
    </source>
</evidence>
<evidence type="ECO:0000256" key="6">
    <source>
        <dbReference type="ARBA" id="ARBA00023141"/>
    </source>
</evidence>
<dbReference type="CDD" id="cd04724">
    <property type="entry name" value="Tryptophan_synthase_alpha"/>
    <property type="match status" value="1"/>
</dbReference>
<dbReference type="EC" id="4.2.1.20" evidence="9"/>
<sequence length="258" mass="28774">MNRISLELEKLKNQGKKALVPFLTFDNLSKEELADLIVNIRKEGGNIVEIGVPFTEPLADGEVIQDAYAEAIKNGIKLQDVFDTVKFVRRKSDIPIIIMAYYNIIYCYGIEELLNLSREIGVDGLIIPDLPLEERVETLNLCNKNNISLIPLVAPTSRERIKGIAKTADGFVYCISSKGVTGERSKIINEETIEYLKEVRAYTNLPLLVGFGISNVETVKNIKAHSDGIIVGSALVKRLRNKADLLEFIKVLRNALDS</sequence>
<keyword evidence="6 9" id="KW-0057">Aromatic amino acid biosynthesis</keyword>
<proteinExistence type="inferred from homology"/>
<dbReference type="SUPFAM" id="SSF51366">
    <property type="entry name" value="Ribulose-phoshate binding barrel"/>
    <property type="match status" value="1"/>
</dbReference>
<organism evidence="11 12">
    <name type="scientific">Clostridium sartagoforme</name>
    <dbReference type="NCBI Taxonomy" id="84031"/>
    <lineage>
        <taxon>Bacteria</taxon>
        <taxon>Bacillati</taxon>
        <taxon>Bacillota</taxon>
        <taxon>Clostridia</taxon>
        <taxon>Eubacteriales</taxon>
        <taxon>Clostridiaceae</taxon>
        <taxon>Clostridium</taxon>
    </lineage>
</organism>
<dbReference type="InterPro" id="IPR013785">
    <property type="entry name" value="Aldolase_TIM"/>
</dbReference>
<dbReference type="Proteomes" id="UP000306888">
    <property type="component" value="Unassembled WGS sequence"/>
</dbReference>
<comment type="caution">
    <text evidence="11">The sequence shown here is derived from an EMBL/GenBank/DDBJ whole genome shotgun (WGS) entry which is preliminary data.</text>
</comment>
<gene>
    <name evidence="9" type="primary">trpA</name>
    <name evidence="11" type="ORF">E5347_13855</name>
</gene>
<dbReference type="NCBIfam" id="TIGR00262">
    <property type="entry name" value="trpA"/>
    <property type="match status" value="1"/>
</dbReference>
<keyword evidence="4 9" id="KW-0028">Amino-acid biosynthesis</keyword>
<feature type="active site" description="Proton acceptor" evidence="9">
    <location>
        <position position="60"/>
    </location>
</feature>
<dbReference type="EMBL" id="SRYR01000010">
    <property type="protein sequence ID" value="TGY40937.1"/>
    <property type="molecule type" value="Genomic_DNA"/>
</dbReference>
<comment type="function">
    <text evidence="1 9">The alpha subunit is responsible for the aldol cleavage of indoleglycerol phosphate to indole and glyceraldehyde 3-phosphate.</text>
</comment>
<comment type="similarity">
    <text evidence="9 10">Belongs to the TrpA family.</text>
</comment>
<accession>A0A4S2DFY2</accession>
<dbReference type="AlphaFoldDB" id="A0A4S2DFY2"/>